<dbReference type="InterPro" id="IPR006264">
    <property type="entry name" value="EPSP_synthase"/>
</dbReference>
<dbReference type="PANTHER" id="PTHR21090:SF5">
    <property type="entry name" value="PENTAFUNCTIONAL AROM POLYPEPTIDE"/>
    <property type="match status" value="1"/>
</dbReference>
<sequence>MTRWNAPVASGPLKAVVELPGSKSMTNRALILAAQAAEPSVLRGALRSRDTLLMAAALRALGVGVDDEGTDWRVTPAPPSAPAAVDCGLSGNVMRFVPPLAARAAGPVSFDGDPHARVRPMGPLLEALRALGVAVADGRRGLLPFTLAGTGAVEGGRVTIDASGSSQLVSGLLLSAPGYARGIEVRHEGPPVPSAPHLEMTVRMLRDAGAEVETGDDVWRVAPGPLRGGEYVIEPDLSNAAQFLAAAVVTGGSVTVRNWPSATVQPGDRLRELLPLMGGEAELSGGDLTVRGTGRIRGIDADLSDAPEVAQVLAMVAALADGPSRFTGIAHIRGHETDRLAALVAEITRLGGDAEELPDGLVIRPRPLHGGVFHTYDDHRMVMAAATLGLAVPGVEVENPGTVGKTLPEFLDLWTNMLEQ</sequence>
<feature type="binding site" evidence="7">
    <location>
        <position position="167"/>
    </location>
    <ligand>
        <name>phosphoenolpyruvate</name>
        <dbReference type="ChEBI" id="CHEBI:58702"/>
    </ligand>
</feature>
<evidence type="ECO:0000256" key="3">
    <source>
        <dbReference type="ARBA" id="ARBA00022605"/>
    </source>
</evidence>
<evidence type="ECO:0000256" key="6">
    <source>
        <dbReference type="ARBA" id="ARBA00044633"/>
    </source>
</evidence>
<comment type="subcellular location">
    <subcellularLocation>
        <location evidence="7">Cytoplasm</location>
    </subcellularLocation>
</comment>
<dbReference type="PANTHER" id="PTHR21090">
    <property type="entry name" value="AROM/DEHYDROQUINATE SYNTHASE"/>
    <property type="match status" value="1"/>
</dbReference>
<dbReference type="InterPro" id="IPR023193">
    <property type="entry name" value="EPSP_synthase_CS"/>
</dbReference>
<evidence type="ECO:0000256" key="7">
    <source>
        <dbReference type="HAMAP-Rule" id="MF_00210"/>
    </source>
</evidence>
<dbReference type="Pfam" id="PF00275">
    <property type="entry name" value="EPSP_synthase"/>
    <property type="match status" value="1"/>
</dbReference>
<feature type="binding site" evidence="7">
    <location>
        <position position="28"/>
    </location>
    <ligand>
        <name>3-phosphoshikimate</name>
        <dbReference type="ChEBI" id="CHEBI:145989"/>
    </ligand>
</feature>
<feature type="binding site" evidence="7">
    <location>
        <position position="91"/>
    </location>
    <ligand>
        <name>phosphoenolpyruvate</name>
        <dbReference type="ChEBI" id="CHEBI:58702"/>
    </ligand>
</feature>
<feature type="domain" description="Enolpyruvate transferase" evidence="8">
    <location>
        <begin position="10"/>
        <end position="412"/>
    </location>
</feature>
<dbReference type="Proteomes" id="UP001500665">
    <property type="component" value="Unassembled WGS sequence"/>
</dbReference>
<keyword evidence="3 7" id="KW-0028">Amino-acid biosynthesis</keyword>
<feature type="binding site" evidence="7">
    <location>
        <position position="194"/>
    </location>
    <ligand>
        <name>3-phosphoshikimate</name>
        <dbReference type="ChEBI" id="CHEBI:145989"/>
    </ligand>
</feature>
<comment type="catalytic activity">
    <reaction evidence="6">
        <text>3-phosphoshikimate + phosphoenolpyruvate = 5-O-(1-carboxyvinyl)-3-phosphoshikimate + phosphate</text>
        <dbReference type="Rhea" id="RHEA:21256"/>
        <dbReference type="ChEBI" id="CHEBI:43474"/>
        <dbReference type="ChEBI" id="CHEBI:57701"/>
        <dbReference type="ChEBI" id="CHEBI:58702"/>
        <dbReference type="ChEBI" id="CHEBI:145989"/>
        <dbReference type="EC" id="2.5.1.19"/>
    </reaction>
    <physiologicalReaction direction="left-to-right" evidence="6">
        <dbReference type="Rhea" id="RHEA:21257"/>
    </physiologicalReaction>
</comment>
<feature type="binding site" evidence="7">
    <location>
        <position position="23"/>
    </location>
    <ligand>
        <name>phosphoenolpyruvate</name>
        <dbReference type="ChEBI" id="CHEBI:58702"/>
    </ligand>
</feature>
<feature type="binding site" evidence="7">
    <location>
        <position position="380"/>
    </location>
    <ligand>
        <name>phosphoenolpyruvate</name>
        <dbReference type="ChEBI" id="CHEBI:58702"/>
    </ligand>
</feature>
<feature type="binding site" evidence="7">
    <location>
        <position position="119"/>
    </location>
    <ligand>
        <name>phosphoenolpyruvate</name>
        <dbReference type="ChEBI" id="CHEBI:58702"/>
    </ligand>
</feature>
<keyword evidence="5 7" id="KW-0057">Aromatic amino acid biosynthesis</keyword>
<comment type="similarity">
    <text evidence="2 7">Belongs to the EPSP synthase family.</text>
</comment>
<dbReference type="InterPro" id="IPR013792">
    <property type="entry name" value="RNA3'P_cycl/enolpyr_Trfase_a/b"/>
</dbReference>
<dbReference type="SUPFAM" id="SSF55205">
    <property type="entry name" value="EPT/RTPC-like"/>
    <property type="match status" value="1"/>
</dbReference>
<dbReference type="InterPro" id="IPR001986">
    <property type="entry name" value="Enolpyruvate_Tfrase_dom"/>
</dbReference>
<evidence type="ECO:0000256" key="4">
    <source>
        <dbReference type="ARBA" id="ARBA00022679"/>
    </source>
</evidence>
<dbReference type="CDD" id="cd01556">
    <property type="entry name" value="EPSP_synthase"/>
    <property type="match status" value="1"/>
</dbReference>
<comment type="pathway">
    <text evidence="1 7">Metabolic intermediate biosynthesis; chorismate biosynthesis; chorismate from D-erythrose 4-phosphate and phosphoenolpyruvate: step 6/7.</text>
</comment>
<feature type="binding site" evidence="7">
    <location>
        <position position="405"/>
    </location>
    <ligand>
        <name>phosphoenolpyruvate</name>
        <dbReference type="ChEBI" id="CHEBI:58702"/>
    </ligand>
</feature>
<feature type="active site" description="Proton acceptor" evidence="7">
    <location>
        <position position="308"/>
    </location>
</feature>
<reference evidence="10" key="1">
    <citation type="journal article" date="2019" name="Int. J. Syst. Evol. Microbiol.">
        <title>The Global Catalogue of Microorganisms (GCM) 10K type strain sequencing project: providing services to taxonomists for standard genome sequencing and annotation.</title>
        <authorList>
            <consortium name="The Broad Institute Genomics Platform"/>
            <consortium name="The Broad Institute Genome Sequencing Center for Infectious Disease"/>
            <person name="Wu L."/>
            <person name="Ma J."/>
        </authorList>
    </citation>
    <scope>NUCLEOTIDE SEQUENCE [LARGE SCALE GENOMIC DNA]</scope>
    <source>
        <strain evidence="10">JCM 10696</strain>
    </source>
</reference>
<evidence type="ECO:0000256" key="5">
    <source>
        <dbReference type="ARBA" id="ARBA00023141"/>
    </source>
</evidence>
<dbReference type="PIRSF" id="PIRSF000505">
    <property type="entry name" value="EPSPS"/>
    <property type="match status" value="1"/>
</dbReference>
<evidence type="ECO:0000256" key="1">
    <source>
        <dbReference type="ARBA" id="ARBA00004811"/>
    </source>
</evidence>
<proteinExistence type="inferred from homology"/>
<feature type="binding site" evidence="7">
    <location>
        <position position="165"/>
    </location>
    <ligand>
        <name>3-phosphoshikimate</name>
        <dbReference type="ChEBI" id="CHEBI:145989"/>
    </ligand>
</feature>
<feature type="binding site" evidence="7">
    <location>
        <position position="339"/>
    </location>
    <ligand>
        <name>phosphoenolpyruvate</name>
        <dbReference type="ChEBI" id="CHEBI:58702"/>
    </ligand>
</feature>
<name>A0ABP4BDQ6_9ACTN</name>
<feature type="binding site" evidence="7">
    <location>
        <position position="24"/>
    </location>
    <ligand>
        <name>3-phosphoshikimate</name>
        <dbReference type="ChEBI" id="CHEBI:145989"/>
    </ligand>
</feature>
<feature type="binding site" evidence="7">
    <location>
        <position position="335"/>
    </location>
    <ligand>
        <name>3-phosphoshikimate</name>
        <dbReference type="ChEBI" id="CHEBI:145989"/>
    </ligand>
</feature>
<comment type="function">
    <text evidence="7">Catalyzes the transfer of the enolpyruvyl moiety of phosphoenolpyruvate (PEP) to the 5-hydroxyl of shikimate-3-phosphate (S3P) to produce enolpyruvyl shikimate-3-phosphate and inorganic phosphate.</text>
</comment>
<comment type="subunit">
    <text evidence="7">Monomer.</text>
</comment>
<feature type="binding site" evidence="7">
    <location>
        <position position="167"/>
    </location>
    <ligand>
        <name>3-phosphoshikimate</name>
        <dbReference type="ChEBI" id="CHEBI:145989"/>
    </ligand>
</feature>
<evidence type="ECO:0000313" key="9">
    <source>
        <dbReference type="EMBL" id="GAA0947898.1"/>
    </source>
</evidence>
<keyword evidence="7" id="KW-0963">Cytoplasm</keyword>
<feature type="binding site" evidence="7">
    <location>
        <position position="166"/>
    </location>
    <ligand>
        <name>3-phosphoshikimate</name>
        <dbReference type="ChEBI" id="CHEBI:145989"/>
    </ligand>
</feature>
<dbReference type="HAMAP" id="MF_00210">
    <property type="entry name" value="EPSP_synth"/>
    <property type="match status" value="1"/>
</dbReference>
<comment type="caution">
    <text evidence="9">The sequence shown here is derived from an EMBL/GenBank/DDBJ whole genome shotgun (WGS) entry which is preliminary data.</text>
</comment>
<dbReference type="RefSeq" id="WP_344239840.1">
    <property type="nucleotide sequence ID" value="NZ_BAAAHH010000007.1"/>
</dbReference>
<dbReference type="Gene3D" id="3.65.10.10">
    <property type="entry name" value="Enolpyruvate transferase domain"/>
    <property type="match status" value="2"/>
</dbReference>
<evidence type="ECO:0000256" key="2">
    <source>
        <dbReference type="ARBA" id="ARBA00009948"/>
    </source>
</evidence>
<protein>
    <recommendedName>
        <fullName evidence="7">3-phosphoshikimate 1-carboxyvinyltransferase</fullName>
        <ecNumber evidence="7">2.5.1.19</ecNumber>
    </recommendedName>
    <alternativeName>
        <fullName evidence="7">5-enolpyruvylshikimate-3-phosphate synthase</fullName>
        <shortName evidence="7">EPSP synthase</shortName>
        <shortName evidence="7">EPSPS</shortName>
    </alternativeName>
</protein>
<organism evidence="9 10">
    <name type="scientific">Actinocorallia libanotica</name>
    <dbReference type="NCBI Taxonomy" id="46162"/>
    <lineage>
        <taxon>Bacteria</taxon>
        <taxon>Bacillati</taxon>
        <taxon>Actinomycetota</taxon>
        <taxon>Actinomycetes</taxon>
        <taxon>Streptosporangiales</taxon>
        <taxon>Thermomonosporaceae</taxon>
        <taxon>Actinocorallia</taxon>
    </lineage>
</organism>
<dbReference type="InterPro" id="IPR036968">
    <property type="entry name" value="Enolpyruvate_Tfrase_sf"/>
</dbReference>
<evidence type="ECO:0000259" key="8">
    <source>
        <dbReference type="Pfam" id="PF00275"/>
    </source>
</evidence>
<comment type="caution">
    <text evidence="7">Lacks conserved residue(s) required for the propagation of feature annotation.</text>
</comment>
<dbReference type="NCBIfam" id="TIGR01356">
    <property type="entry name" value="aroA"/>
    <property type="match status" value="1"/>
</dbReference>
<feature type="binding site" evidence="7">
    <location>
        <position position="23"/>
    </location>
    <ligand>
        <name>3-phosphoshikimate</name>
        <dbReference type="ChEBI" id="CHEBI:145989"/>
    </ligand>
</feature>
<dbReference type="EMBL" id="BAAAHH010000007">
    <property type="protein sequence ID" value="GAA0947898.1"/>
    <property type="molecule type" value="Genomic_DNA"/>
</dbReference>
<gene>
    <name evidence="7 9" type="primary">aroA</name>
    <name evidence="9" type="ORF">GCM10009550_23790</name>
</gene>
<accession>A0ABP4BDQ6</accession>
<keyword evidence="4 7" id="KW-0808">Transferase</keyword>
<dbReference type="EC" id="2.5.1.19" evidence="7"/>
<dbReference type="PROSITE" id="PS00885">
    <property type="entry name" value="EPSP_SYNTHASE_2"/>
    <property type="match status" value="1"/>
</dbReference>
<evidence type="ECO:0000313" key="10">
    <source>
        <dbReference type="Proteomes" id="UP001500665"/>
    </source>
</evidence>
<feature type="binding site" evidence="7">
    <location>
        <position position="308"/>
    </location>
    <ligand>
        <name>3-phosphoshikimate</name>
        <dbReference type="ChEBI" id="CHEBI:145989"/>
    </ligand>
</feature>
<keyword evidence="10" id="KW-1185">Reference proteome</keyword>